<evidence type="ECO:0000256" key="3">
    <source>
        <dbReference type="ARBA" id="ARBA00023163"/>
    </source>
</evidence>
<dbReference type="GO" id="GO:0005665">
    <property type="term" value="C:RNA polymerase II, core complex"/>
    <property type="evidence" value="ECO:0007669"/>
    <property type="project" value="InterPro"/>
</dbReference>
<evidence type="ECO:0000256" key="5">
    <source>
        <dbReference type="ARBA" id="ARBA00025751"/>
    </source>
</evidence>
<dbReference type="GO" id="GO:0003899">
    <property type="term" value="F:DNA-directed RNA polymerase activity"/>
    <property type="evidence" value="ECO:0007669"/>
    <property type="project" value="InterPro"/>
</dbReference>
<dbReference type="HAMAP" id="MF_00261">
    <property type="entry name" value="RNApol_arch_Rpo11"/>
    <property type="match status" value="1"/>
</dbReference>
<dbReference type="GO" id="GO:0006366">
    <property type="term" value="P:transcription by RNA polymerase II"/>
    <property type="evidence" value="ECO:0007669"/>
    <property type="project" value="InterPro"/>
</dbReference>
<dbReference type="FunCoup" id="A0A1V8T8G0">
    <property type="interactions" value="955"/>
</dbReference>
<keyword evidence="3" id="KW-0804">Transcription</keyword>
<feature type="domain" description="DNA-directed RNA polymerase RBP11-like dimerisation" evidence="7">
    <location>
        <begin position="106"/>
        <end position="179"/>
    </location>
</feature>
<dbReference type="InterPro" id="IPR022905">
    <property type="entry name" value="Rpo11-like"/>
</dbReference>
<feature type="region of interest" description="Disordered" evidence="6">
    <location>
        <begin position="1"/>
        <end position="48"/>
    </location>
</feature>
<keyword evidence="9" id="KW-1185">Reference proteome</keyword>
<keyword evidence="2" id="KW-0240">DNA-directed RNA polymerase</keyword>
<gene>
    <name evidence="8" type="ORF">B0A48_07382</name>
</gene>
<keyword evidence="4" id="KW-0539">Nucleus</keyword>
<dbReference type="InterPro" id="IPR008193">
    <property type="entry name" value="RNA_pol_Rpb11_13-16kDa_CS"/>
</dbReference>
<protein>
    <recommendedName>
        <fullName evidence="7">DNA-directed RNA polymerase RBP11-like dimerisation domain-containing protein</fullName>
    </recommendedName>
</protein>
<proteinExistence type="inferred from homology"/>
<dbReference type="STRING" id="1507870.A0A1V8T8G0"/>
<dbReference type="Pfam" id="PF13656">
    <property type="entry name" value="RNA_pol_L_2"/>
    <property type="match status" value="1"/>
</dbReference>
<evidence type="ECO:0000313" key="8">
    <source>
        <dbReference type="EMBL" id="OQO07685.1"/>
    </source>
</evidence>
<reference evidence="9" key="1">
    <citation type="submission" date="2017-03" db="EMBL/GenBank/DDBJ databases">
        <title>Genomes of endolithic fungi from Antarctica.</title>
        <authorList>
            <person name="Coleine C."/>
            <person name="Masonjones S."/>
            <person name="Stajich J.E."/>
        </authorList>
    </citation>
    <scope>NUCLEOTIDE SEQUENCE [LARGE SCALE GENOMIC DNA]</scope>
    <source>
        <strain evidence="9">CCFEE 5527</strain>
    </source>
</reference>
<sequence length="201" mass="22507">MDSSTPATPQKRTPKHAGGLVNANEDGGNPYATPPRKSPTKKPAEFQVHGSYASRVPAVRDPKFHGSTESKQVPAYNNVPDRFELFVLGEDEKKIEYKAVTQIANAAEFTFNKEDHTLANLLRDKLFRMDQVQFVGYKVPHPLFATFELRIQTDGTISPKDVLYKASEELIRELATLDQEFTKEFELKKLAANVPNGGMEI</sequence>
<comment type="subcellular location">
    <subcellularLocation>
        <location evidence="1">Nucleus</location>
    </subcellularLocation>
</comment>
<dbReference type="PANTHER" id="PTHR13946:SF16">
    <property type="entry name" value="DNA-DIRECTED RNA POLYMERASE II SUBUNIT RPB11"/>
    <property type="match status" value="1"/>
</dbReference>
<dbReference type="InterPro" id="IPR009025">
    <property type="entry name" value="RBP11-like_dimer"/>
</dbReference>
<evidence type="ECO:0000256" key="1">
    <source>
        <dbReference type="ARBA" id="ARBA00004123"/>
    </source>
</evidence>
<dbReference type="Proteomes" id="UP000192596">
    <property type="component" value="Unassembled WGS sequence"/>
</dbReference>
<comment type="similarity">
    <text evidence="5">Belongs to the archaeal Rpo11/eukaryotic RPB11/RPC19 RNA polymerase subunit family.</text>
</comment>
<evidence type="ECO:0000313" key="9">
    <source>
        <dbReference type="Proteomes" id="UP000192596"/>
    </source>
</evidence>
<dbReference type="GO" id="GO:0046983">
    <property type="term" value="F:protein dimerization activity"/>
    <property type="evidence" value="ECO:0007669"/>
    <property type="project" value="InterPro"/>
</dbReference>
<accession>A0A1V8T8G0</accession>
<dbReference type="PROSITE" id="PS01154">
    <property type="entry name" value="RNA_POL_L_13KD"/>
    <property type="match status" value="1"/>
</dbReference>
<dbReference type="SUPFAM" id="SSF55257">
    <property type="entry name" value="RBP11-like subunits of RNA polymerase"/>
    <property type="match status" value="1"/>
</dbReference>
<feature type="compositionally biased region" description="Polar residues" evidence="6">
    <location>
        <begin position="1"/>
        <end position="11"/>
    </location>
</feature>
<evidence type="ECO:0000256" key="2">
    <source>
        <dbReference type="ARBA" id="ARBA00022478"/>
    </source>
</evidence>
<dbReference type="InterPro" id="IPR036603">
    <property type="entry name" value="RBP11-like"/>
</dbReference>
<dbReference type="InParanoid" id="A0A1V8T8G0"/>
<dbReference type="AlphaFoldDB" id="A0A1V8T8G0"/>
<dbReference type="CDD" id="cd06926">
    <property type="entry name" value="RNAP_II_RPB11"/>
    <property type="match status" value="1"/>
</dbReference>
<dbReference type="Gene3D" id="3.30.1360.10">
    <property type="entry name" value="RNA polymerase, RBP11-like subunit"/>
    <property type="match status" value="1"/>
</dbReference>
<name>A0A1V8T8G0_9PEZI</name>
<dbReference type="GO" id="GO:0003677">
    <property type="term" value="F:DNA binding"/>
    <property type="evidence" value="ECO:0007669"/>
    <property type="project" value="InterPro"/>
</dbReference>
<dbReference type="InterPro" id="IPR037685">
    <property type="entry name" value="RBP11"/>
</dbReference>
<dbReference type="EMBL" id="NAJO01000014">
    <property type="protein sequence ID" value="OQO07685.1"/>
    <property type="molecule type" value="Genomic_DNA"/>
</dbReference>
<evidence type="ECO:0000256" key="6">
    <source>
        <dbReference type="SAM" id="MobiDB-lite"/>
    </source>
</evidence>
<dbReference type="PANTHER" id="PTHR13946">
    <property type="entry name" value="DNA-DIRECTED RNA POLYMERASE I,II,III"/>
    <property type="match status" value="1"/>
</dbReference>
<evidence type="ECO:0000256" key="4">
    <source>
        <dbReference type="ARBA" id="ARBA00023242"/>
    </source>
</evidence>
<organism evidence="8 9">
    <name type="scientific">Cryoendolithus antarcticus</name>
    <dbReference type="NCBI Taxonomy" id="1507870"/>
    <lineage>
        <taxon>Eukaryota</taxon>
        <taxon>Fungi</taxon>
        <taxon>Dikarya</taxon>
        <taxon>Ascomycota</taxon>
        <taxon>Pezizomycotina</taxon>
        <taxon>Dothideomycetes</taxon>
        <taxon>Dothideomycetidae</taxon>
        <taxon>Cladosporiales</taxon>
        <taxon>Cladosporiaceae</taxon>
        <taxon>Cryoendolithus</taxon>
    </lineage>
</organism>
<comment type="caution">
    <text evidence="8">The sequence shown here is derived from an EMBL/GenBank/DDBJ whole genome shotgun (WGS) entry which is preliminary data.</text>
</comment>
<dbReference type="OrthoDB" id="10248581at2759"/>
<evidence type="ECO:0000259" key="7">
    <source>
        <dbReference type="Pfam" id="PF13656"/>
    </source>
</evidence>